<gene>
    <name evidence="1" type="ORF">ACFQ1S_03435</name>
</gene>
<evidence type="ECO:0000313" key="1">
    <source>
        <dbReference type="EMBL" id="MFD1044711.1"/>
    </source>
</evidence>
<comment type="caution">
    <text evidence="1">The sequence shown here is derived from an EMBL/GenBank/DDBJ whole genome shotgun (WGS) entry which is preliminary data.</text>
</comment>
<dbReference type="EMBL" id="JBHTIS010000109">
    <property type="protein sequence ID" value="MFD1044711.1"/>
    <property type="molecule type" value="Genomic_DNA"/>
</dbReference>
<reference evidence="2" key="1">
    <citation type="journal article" date="2019" name="Int. J. Syst. Evol. Microbiol.">
        <title>The Global Catalogue of Microorganisms (GCM) 10K type strain sequencing project: providing services to taxonomists for standard genome sequencing and annotation.</title>
        <authorList>
            <consortium name="The Broad Institute Genomics Platform"/>
            <consortium name="The Broad Institute Genome Sequencing Center for Infectious Disease"/>
            <person name="Wu L."/>
            <person name="Ma J."/>
        </authorList>
    </citation>
    <scope>NUCLEOTIDE SEQUENCE [LARGE SCALE GENOMIC DNA]</scope>
    <source>
        <strain evidence="2">JCM 31486</strain>
    </source>
</reference>
<sequence length="54" mass="6214">MYEVVIHFHRGQTLHHINATVDEYADVLVVRPDTATRVVIPLMSISYYEITEVA</sequence>
<name>A0ABW3M3Y5_9PSEU</name>
<keyword evidence="2" id="KW-1185">Reference proteome</keyword>
<organism evidence="1 2">
    <name type="scientific">Kibdelosporangium lantanae</name>
    <dbReference type="NCBI Taxonomy" id="1497396"/>
    <lineage>
        <taxon>Bacteria</taxon>
        <taxon>Bacillati</taxon>
        <taxon>Actinomycetota</taxon>
        <taxon>Actinomycetes</taxon>
        <taxon>Pseudonocardiales</taxon>
        <taxon>Pseudonocardiaceae</taxon>
        <taxon>Kibdelosporangium</taxon>
    </lineage>
</organism>
<proteinExistence type="predicted"/>
<protein>
    <submittedName>
        <fullName evidence="1">Uncharacterized protein</fullName>
    </submittedName>
</protein>
<accession>A0ABW3M3Y5</accession>
<evidence type="ECO:0000313" key="2">
    <source>
        <dbReference type="Proteomes" id="UP001597045"/>
    </source>
</evidence>
<dbReference type="Proteomes" id="UP001597045">
    <property type="component" value="Unassembled WGS sequence"/>
</dbReference>